<dbReference type="PANTHER" id="PTHR34512">
    <property type="entry name" value="CELL SURFACE PROTEIN"/>
    <property type="match status" value="1"/>
</dbReference>
<dbReference type="SUPFAM" id="SSF50998">
    <property type="entry name" value="Quinoprotein alcohol dehydrogenase-like"/>
    <property type="match status" value="1"/>
</dbReference>
<dbReference type="Gene3D" id="2.130.10.10">
    <property type="entry name" value="YVTN repeat-like/Quinoprotein amine dehydrogenase"/>
    <property type="match status" value="2"/>
</dbReference>
<evidence type="ECO:0000259" key="1">
    <source>
        <dbReference type="Pfam" id="PF13360"/>
    </source>
</evidence>
<name>A0A366H230_9BACT</name>
<feature type="domain" description="Pyrrolo-quinoline quinone repeat" evidence="1">
    <location>
        <begin position="286"/>
        <end position="400"/>
    </location>
</feature>
<dbReference type="Pfam" id="PF13360">
    <property type="entry name" value="PQQ_2"/>
    <property type="match status" value="2"/>
</dbReference>
<evidence type="ECO:0000313" key="3">
    <source>
        <dbReference type="Proteomes" id="UP000253426"/>
    </source>
</evidence>
<comment type="caution">
    <text evidence="2">The sequence shown here is derived from an EMBL/GenBank/DDBJ whole genome shotgun (WGS) entry which is preliminary data.</text>
</comment>
<sequence length="409" mass="43577">MFHSHTFLRSSLITVYCSLITCAFSADWPQFRGPGSAAYSADAVAPVKPKIDWSASLPGRGLASPIIIGDKVYVTCSSGPGQERLHVICFKASDGSKVWERQLKATGRTMAHNKSSVAACTPCSDGKRLFALWSSNDLAAFDLDGNLLWLRGLTIDYPNASNSLGMASSPIVVGETVVTMIENDSESYTLGVDANTGRNLWKMERPKSANWTSPLVWQADKNSAPITLLQSSKGIVGVDAATGSRLWEYEEGASTMSSGVVMDGVVYAASKGITALKPKTNGEAPEQIWRSEQLNPSTISPVVVGDHIFTINSAGVLNEANRLTGDRGWKLRLTGPFSGSPVAAGKNIVAVSEKGVFQVVDTTAAEGAVVATLQLPLNAETKELVLSTPALSGKHVFVRTDSTLWRIGE</sequence>
<reference evidence="2 3" key="1">
    <citation type="submission" date="2018-06" db="EMBL/GenBank/DDBJ databases">
        <title>Genomic Encyclopedia of Type Strains, Phase IV (KMG-IV): sequencing the most valuable type-strain genomes for metagenomic binning, comparative biology and taxonomic classification.</title>
        <authorList>
            <person name="Goeker M."/>
        </authorList>
    </citation>
    <scope>NUCLEOTIDE SEQUENCE [LARGE SCALE GENOMIC DNA]</scope>
    <source>
        <strain evidence="2 3">DSM 25532</strain>
    </source>
</reference>
<accession>A0A366H230</accession>
<dbReference type="AlphaFoldDB" id="A0A366H230"/>
<keyword evidence="3" id="KW-1185">Reference proteome</keyword>
<organism evidence="2 3">
    <name type="scientific">Roseimicrobium gellanilyticum</name>
    <dbReference type="NCBI Taxonomy" id="748857"/>
    <lineage>
        <taxon>Bacteria</taxon>
        <taxon>Pseudomonadati</taxon>
        <taxon>Verrucomicrobiota</taxon>
        <taxon>Verrucomicrobiia</taxon>
        <taxon>Verrucomicrobiales</taxon>
        <taxon>Verrucomicrobiaceae</taxon>
        <taxon>Roseimicrobium</taxon>
    </lineage>
</organism>
<protein>
    <submittedName>
        <fullName evidence="2">Outer membrane protein assembly factor BamB</fullName>
    </submittedName>
</protein>
<gene>
    <name evidence="2" type="ORF">DES53_1192</name>
</gene>
<dbReference type="InterPro" id="IPR002372">
    <property type="entry name" value="PQQ_rpt_dom"/>
</dbReference>
<dbReference type="InterPro" id="IPR015943">
    <property type="entry name" value="WD40/YVTN_repeat-like_dom_sf"/>
</dbReference>
<proteinExistence type="predicted"/>
<dbReference type="PANTHER" id="PTHR34512:SF30">
    <property type="entry name" value="OUTER MEMBRANE PROTEIN ASSEMBLY FACTOR BAMB"/>
    <property type="match status" value="1"/>
</dbReference>
<dbReference type="InterPro" id="IPR011047">
    <property type="entry name" value="Quinoprotein_ADH-like_sf"/>
</dbReference>
<evidence type="ECO:0000313" key="2">
    <source>
        <dbReference type="EMBL" id="RBP35836.1"/>
    </source>
</evidence>
<dbReference type="EMBL" id="QNRR01000019">
    <property type="protein sequence ID" value="RBP35836.1"/>
    <property type="molecule type" value="Genomic_DNA"/>
</dbReference>
<dbReference type="OrthoDB" id="5290752at2"/>
<dbReference type="RefSeq" id="WP_113962096.1">
    <property type="nucleotide sequence ID" value="NZ_QNRR01000019.1"/>
</dbReference>
<feature type="domain" description="Pyrrolo-quinoline quinone repeat" evidence="1">
    <location>
        <begin position="50"/>
        <end position="207"/>
    </location>
</feature>
<dbReference type="Proteomes" id="UP000253426">
    <property type="component" value="Unassembled WGS sequence"/>
</dbReference>